<dbReference type="AlphaFoldDB" id="A0A173WLL4"/>
<sequence>MMKFLDDEGREGTGVGRKAVLRAHAPRPSMSGAECSCGERFATWEEYGRHVDGLVSTPPETREEAIENALADHLGDPYGGGDWDGRLEPIVGDNGRFCCGCGWTSSGPFVGEWRRHMADAILAELAEVRERG</sequence>
<gene>
    <name evidence="1" type="ORF">ERS852382_00298</name>
</gene>
<dbReference type="EMBL" id="CYYI01000001">
    <property type="protein sequence ID" value="CUN40393.1"/>
    <property type="molecule type" value="Genomic_DNA"/>
</dbReference>
<dbReference type="Proteomes" id="UP000095647">
    <property type="component" value="Unassembled WGS sequence"/>
</dbReference>
<name>A0A173WLL4_BIFAD</name>
<accession>A0A173WLL4</accession>
<evidence type="ECO:0000313" key="2">
    <source>
        <dbReference type="Proteomes" id="UP000095647"/>
    </source>
</evidence>
<dbReference type="RefSeq" id="WP_055680058.1">
    <property type="nucleotide sequence ID" value="NZ_CYYI01000001.1"/>
</dbReference>
<evidence type="ECO:0000313" key="1">
    <source>
        <dbReference type="EMBL" id="CUN40393.1"/>
    </source>
</evidence>
<reference evidence="1 2" key="1">
    <citation type="submission" date="2015-09" db="EMBL/GenBank/DDBJ databases">
        <authorList>
            <consortium name="Pathogen Informatics"/>
        </authorList>
    </citation>
    <scope>NUCLEOTIDE SEQUENCE [LARGE SCALE GENOMIC DNA]</scope>
    <source>
        <strain evidence="1 2">2789STDY5608824</strain>
    </source>
</reference>
<organism evidence="1 2">
    <name type="scientific">Bifidobacterium adolescentis</name>
    <dbReference type="NCBI Taxonomy" id="1680"/>
    <lineage>
        <taxon>Bacteria</taxon>
        <taxon>Bacillati</taxon>
        <taxon>Actinomycetota</taxon>
        <taxon>Actinomycetes</taxon>
        <taxon>Bifidobacteriales</taxon>
        <taxon>Bifidobacteriaceae</taxon>
        <taxon>Bifidobacterium</taxon>
    </lineage>
</organism>
<proteinExistence type="predicted"/>
<protein>
    <submittedName>
        <fullName evidence="1">Uncharacterized protein</fullName>
    </submittedName>
</protein>